<reference evidence="2" key="1">
    <citation type="submission" date="2020-08" db="EMBL/GenBank/DDBJ databases">
        <title>Plant Genome Project.</title>
        <authorList>
            <person name="Zhang R.-G."/>
        </authorList>
    </citation>
    <scope>NUCLEOTIDE SEQUENCE</scope>
    <source>
        <strain evidence="2">WSP0</strain>
        <tissue evidence="2">Leaf</tissue>
    </source>
</reference>
<dbReference type="Pfam" id="PF14111">
    <property type="entry name" value="DUF4283"/>
    <property type="match status" value="1"/>
</dbReference>
<protein>
    <recommendedName>
        <fullName evidence="1">DUF4283 domain-containing protein</fullName>
    </recommendedName>
</protein>
<dbReference type="PANTHER" id="PTHR31286">
    <property type="entry name" value="GLYCINE-RICH CELL WALL STRUCTURAL PROTEIN 1.8-LIKE"/>
    <property type="match status" value="1"/>
</dbReference>
<dbReference type="PANTHER" id="PTHR31286:SF180">
    <property type="entry name" value="OS10G0362600 PROTEIN"/>
    <property type="match status" value="1"/>
</dbReference>
<dbReference type="AlphaFoldDB" id="A0AAV6LDQ1"/>
<feature type="domain" description="DUF4283" evidence="1">
    <location>
        <begin position="2"/>
        <end position="56"/>
    </location>
</feature>
<dbReference type="EMBL" id="JACTNZ010000002">
    <property type="protein sequence ID" value="KAG5563218.1"/>
    <property type="molecule type" value="Genomic_DNA"/>
</dbReference>
<evidence type="ECO:0000259" key="1">
    <source>
        <dbReference type="Pfam" id="PF14111"/>
    </source>
</evidence>
<dbReference type="Proteomes" id="UP000823749">
    <property type="component" value="Chromosome 2"/>
</dbReference>
<dbReference type="InterPro" id="IPR040256">
    <property type="entry name" value="At4g02000-like"/>
</dbReference>
<sequence length="123" mass="14108">MKIWQKFGIYEVLANDQGLFFFKFGQNGAHHKVIESDPWHIAGKLLILQPWKPQMVLQKDKMNSIPMWVQFANVPLEFWIAQGLSYIVSAVGKPLTKKGKGLSFAKACIEIDVESWTLLCWTL</sequence>
<dbReference type="InterPro" id="IPR025558">
    <property type="entry name" value="DUF4283"/>
</dbReference>
<evidence type="ECO:0000313" key="2">
    <source>
        <dbReference type="EMBL" id="KAG5563218.1"/>
    </source>
</evidence>
<comment type="caution">
    <text evidence="2">The sequence shown here is derived from an EMBL/GenBank/DDBJ whole genome shotgun (WGS) entry which is preliminary data.</text>
</comment>
<keyword evidence="3" id="KW-1185">Reference proteome</keyword>
<proteinExistence type="predicted"/>
<name>A0AAV6LDQ1_9ERIC</name>
<accession>A0AAV6LDQ1</accession>
<gene>
    <name evidence="2" type="ORF">RHGRI_005843</name>
</gene>
<evidence type="ECO:0000313" key="3">
    <source>
        <dbReference type="Proteomes" id="UP000823749"/>
    </source>
</evidence>
<organism evidence="2 3">
    <name type="scientific">Rhododendron griersonianum</name>
    <dbReference type="NCBI Taxonomy" id="479676"/>
    <lineage>
        <taxon>Eukaryota</taxon>
        <taxon>Viridiplantae</taxon>
        <taxon>Streptophyta</taxon>
        <taxon>Embryophyta</taxon>
        <taxon>Tracheophyta</taxon>
        <taxon>Spermatophyta</taxon>
        <taxon>Magnoliopsida</taxon>
        <taxon>eudicotyledons</taxon>
        <taxon>Gunneridae</taxon>
        <taxon>Pentapetalae</taxon>
        <taxon>asterids</taxon>
        <taxon>Ericales</taxon>
        <taxon>Ericaceae</taxon>
        <taxon>Ericoideae</taxon>
        <taxon>Rhodoreae</taxon>
        <taxon>Rhododendron</taxon>
    </lineage>
</organism>